<evidence type="ECO:0000256" key="5">
    <source>
        <dbReference type="RuleBase" id="RU004404"/>
    </source>
</evidence>
<keyword evidence="2 5" id="KW-0645">Protease</keyword>
<dbReference type="Gene3D" id="3.30.750.44">
    <property type="match status" value="1"/>
</dbReference>
<protein>
    <submittedName>
        <fullName evidence="8">Carboxy-terminal-processing protease</fullName>
        <ecNumber evidence="8">3.4.21.102</ecNumber>
    </submittedName>
</protein>
<dbReference type="HOGENOM" id="CLU_017295_1_1_4"/>
<dbReference type="OrthoDB" id="9812068at2"/>
<dbReference type="CDD" id="cd07560">
    <property type="entry name" value="Peptidase_S41_CPP"/>
    <property type="match status" value="1"/>
</dbReference>
<dbReference type="InterPro" id="IPR001478">
    <property type="entry name" value="PDZ"/>
</dbReference>
<reference evidence="9" key="1">
    <citation type="submission" date="2014-12" db="EMBL/GenBank/DDBJ databases">
        <authorList>
            <person name="Salcher M.M."/>
        </authorList>
    </citation>
    <scope>NUCLEOTIDE SEQUENCE [LARGE SCALE GENOMIC DNA]</scope>
    <source>
        <strain evidence="9">MMS-10A-171</strain>
    </source>
</reference>
<dbReference type="KEGG" id="mbac:BN1209_0309"/>
<comment type="similarity">
    <text evidence="1 5">Belongs to the peptidase S41A family.</text>
</comment>
<dbReference type="PANTHER" id="PTHR32060">
    <property type="entry name" value="TAIL-SPECIFIC PROTEASE"/>
    <property type="match status" value="1"/>
</dbReference>
<dbReference type="GO" id="GO:0004252">
    <property type="term" value="F:serine-type endopeptidase activity"/>
    <property type="evidence" value="ECO:0007669"/>
    <property type="project" value="UniProtKB-EC"/>
</dbReference>
<evidence type="ECO:0000256" key="4">
    <source>
        <dbReference type="ARBA" id="ARBA00022825"/>
    </source>
</evidence>
<dbReference type="STRING" id="1581680.BN1209_0309"/>
<evidence type="ECO:0000313" key="9">
    <source>
        <dbReference type="Proteomes" id="UP000056322"/>
    </source>
</evidence>
<dbReference type="InterPro" id="IPR036034">
    <property type="entry name" value="PDZ_sf"/>
</dbReference>
<evidence type="ECO:0000256" key="2">
    <source>
        <dbReference type="ARBA" id="ARBA00022670"/>
    </source>
</evidence>
<dbReference type="GO" id="GO:0007165">
    <property type="term" value="P:signal transduction"/>
    <property type="evidence" value="ECO:0007669"/>
    <property type="project" value="TreeGrafter"/>
</dbReference>
<dbReference type="PROSITE" id="PS50106">
    <property type="entry name" value="PDZ"/>
    <property type="match status" value="1"/>
</dbReference>
<dbReference type="GO" id="GO:0006508">
    <property type="term" value="P:proteolysis"/>
    <property type="evidence" value="ECO:0007669"/>
    <property type="project" value="UniProtKB-KW"/>
</dbReference>
<sequence length="465" mass="49952">MRTKFEKISLVVIGAVLGVSLSLNYPAVAEKDAKPQLPLDELRTFAEVYGKIKSDYVETVPDKKLINEAINGMLTGLDPHSSFLDVDGYKDLQAGTQGEFGGLGIEVGMEDGLVKVISPIEDSPAFKAGVKSGDLIMQLDDKLVKGLTLNDAVKLMRGKPNTPIKLTILRKGEVKPLYITLVRAIIKTQSVKYKLPEPGYAYLRVTQFQEHSAADLAKAIKTLREQNKAPLKGLVLDLRNNPGGLITAAVGITSAFVPKDALVVYTEGRTEDAKMRLTANAANYSRGGEAGDFLKDLPADIKTVPMVVLINGGSASASEIVSGALQDHKRAVIMGTQSFGKGSVQTILPMNNGTAIKLTTARYFTPNGRSIQAKGIVPDIIVEDATVNTADQGMNLREADLSNHLSNPKEAEAPAKETPKPPTVKKDDKQSADKAPMEAGTKTDYQFMQAVNLLKGIDILAPSKK</sequence>
<dbReference type="CDD" id="cd06782">
    <property type="entry name" value="cpPDZ_CPP-like"/>
    <property type="match status" value="1"/>
</dbReference>
<keyword evidence="9" id="KW-1185">Reference proteome</keyword>
<dbReference type="PANTHER" id="PTHR32060:SF30">
    <property type="entry name" value="CARBOXY-TERMINAL PROCESSING PROTEASE CTPA"/>
    <property type="match status" value="1"/>
</dbReference>
<dbReference type="Gene3D" id="2.30.42.10">
    <property type="match status" value="1"/>
</dbReference>
<evidence type="ECO:0000313" key="8">
    <source>
        <dbReference type="EMBL" id="CEN55362.1"/>
    </source>
</evidence>
<keyword evidence="3 5" id="KW-0378">Hydrolase</keyword>
<dbReference type="Gene3D" id="3.90.226.10">
    <property type="entry name" value="2-enoyl-CoA Hydratase, Chain A, domain 1"/>
    <property type="match status" value="1"/>
</dbReference>
<dbReference type="SUPFAM" id="SSF52096">
    <property type="entry name" value="ClpP/crotonase"/>
    <property type="match status" value="1"/>
</dbReference>
<dbReference type="InterPro" id="IPR004447">
    <property type="entry name" value="Peptidase_S41A"/>
</dbReference>
<accession>A0A0B7IW94</accession>
<dbReference type="SUPFAM" id="SSF50156">
    <property type="entry name" value="PDZ domain-like"/>
    <property type="match status" value="1"/>
</dbReference>
<evidence type="ECO:0000259" key="7">
    <source>
        <dbReference type="PROSITE" id="PS50106"/>
    </source>
</evidence>
<dbReference type="FunFam" id="3.90.226.10:FF:000029">
    <property type="entry name" value="Peptidase, S41 family"/>
    <property type="match status" value="1"/>
</dbReference>
<dbReference type="Pfam" id="PF22694">
    <property type="entry name" value="CtpB_N-like"/>
    <property type="match status" value="1"/>
</dbReference>
<dbReference type="NCBIfam" id="TIGR00225">
    <property type="entry name" value="prc"/>
    <property type="match status" value="1"/>
</dbReference>
<dbReference type="RefSeq" id="WP_045750646.1">
    <property type="nucleotide sequence ID" value="NZ_LN794158.1"/>
</dbReference>
<dbReference type="GO" id="GO:0030288">
    <property type="term" value="C:outer membrane-bounded periplasmic space"/>
    <property type="evidence" value="ECO:0007669"/>
    <property type="project" value="TreeGrafter"/>
</dbReference>
<dbReference type="FunFam" id="2.30.42.10:FF:000063">
    <property type="entry name" value="Peptidase, S41 family"/>
    <property type="match status" value="1"/>
</dbReference>
<dbReference type="InterPro" id="IPR055210">
    <property type="entry name" value="CtpA/B_N"/>
</dbReference>
<dbReference type="Pfam" id="PF13180">
    <property type="entry name" value="PDZ_2"/>
    <property type="match status" value="1"/>
</dbReference>
<dbReference type="EMBL" id="LN794158">
    <property type="protein sequence ID" value="CEN55362.1"/>
    <property type="molecule type" value="Genomic_DNA"/>
</dbReference>
<dbReference type="InterPro" id="IPR029045">
    <property type="entry name" value="ClpP/crotonase-like_dom_sf"/>
</dbReference>
<name>A0A0B7IW94_9PROT</name>
<keyword evidence="4 5" id="KW-0720">Serine protease</keyword>
<dbReference type="Pfam" id="PF03572">
    <property type="entry name" value="Peptidase_S41"/>
    <property type="match status" value="1"/>
</dbReference>
<gene>
    <name evidence="8" type="primary">ctpA</name>
    <name evidence="8" type="ORF">BN1209_0309</name>
</gene>
<dbReference type="InterPro" id="IPR005151">
    <property type="entry name" value="Tail-specific_protease"/>
</dbReference>
<evidence type="ECO:0000256" key="1">
    <source>
        <dbReference type="ARBA" id="ARBA00009179"/>
    </source>
</evidence>
<dbReference type="Proteomes" id="UP000056322">
    <property type="component" value="Chromosome 1"/>
</dbReference>
<dbReference type="EC" id="3.4.21.102" evidence="8"/>
<feature type="region of interest" description="Disordered" evidence="6">
    <location>
        <begin position="403"/>
        <end position="441"/>
    </location>
</feature>
<feature type="domain" description="PDZ" evidence="7">
    <location>
        <begin position="89"/>
        <end position="157"/>
    </location>
</feature>
<dbReference type="SMART" id="SM00228">
    <property type="entry name" value="PDZ"/>
    <property type="match status" value="1"/>
</dbReference>
<organism evidence="8 9">
    <name type="scientific">Candidatus Methylopumilus turicensis</name>
    <dbReference type="NCBI Taxonomy" id="1581680"/>
    <lineage>
        <taxon>Bacteria</taxon>
        <taxon>Pseudomonadati</taxon>
        <taxon>Pseudomonadota</taxon>
        <taxon>Betaproteobacteria</taxon>
        <taxon>Nitrosomonadales</taxon>
        <taxon>Methylophilaceae</taxon>
        <taxon>Candidatus Methylopumilus</taxon>
    </lineage>
</organism>
<dbReference type="AlphaFoldDB" id="A0A0B7IW94"/>
<dbReference type="SMART" id="SM00245">
    <property type="entry name" value="TSPc"/>
    <property type="match status" value="1"/>
</dbReference>
<evidence type="ECO:0000256" key="3">
    <source>
        <dbReference type="ARBA" id="ARBA00022801"/>
    </source>
</evidence>
<proteinExistence type="inferred from homology"/>
<evidence type="ECO:0000256" key="6">
    <source>
        <dbReference type="SAM" id="MobiDB-lite"/>
    </source>
</evidence>
<feature type="compositionally biased region" description="Basic and acidic residues" evidence="6">
    <location>
        <begin position="403"/>
        <end position="436"/>
    </location>
</feature>